<dbReference type="GO" id="GO:0016757">
    <property type="term" value="F:glycosyltransferase activity"/>
    <property type="evidence" value="ECO:0007669"/>
    <property type="project" value="UniProtKB-KW"/>
</dbReference>
<keyword evidence="4" id="KW-1133">Transmembrane helix</keyword>
<evidence type="ECO:0000256" key="1">
    <source>
        <dbReference type="ARBA" id="ARBA00022676"/>
    </source>
</evidence>
<dbReference type="Proteomes" id="UP001205843">
    <property type="component" value="Unassembled WGS sequence"/>
</dbReference>
<dbReference type="SUPFAM" id="SSF74650">
    <property type="entry name" value="Galactose mutarotase-like"/>
    <property type="match status" value="2"/>
</dbReference>
<dbReference type="InterPro" id="IPR019282">
    <property type="entry name" value="Glycoamylase-like_cons_dom"/>
</dbReference>
<feature type="domain" description="Glycosyl hydrolase 94 supersandwich" evidence="5">
    <location>
        <begin position="2045"/>
        <end position="2314"/>
    </location>
</feature>
<feature type="transmembrane region" description="Helical" evidence="4">
    <location>
        <begin position="313"/>
        <end position="335"/>
    </location>
</feature>
<name>A0AAE3KCJ3_9GAMM</name>
<sequence length="2821" mass="309886">MAGEAAAVSDERAAQDRLRSGSRATVRPIRASLRRYESSLDKNHEAILSLRSNATTAAAWMDWYLDNEYLVRRVLAMLGRSLSAEFASRLPVLVAGADSGSARASVIARQGLARTEHLFDLNATEALVLERLETAALSTAELWALPLLLRFESLRAIFESVEQLLAASAASTAATDQDNGQAAALQAALVANGVRSLHRLEKTDWRGFFERTSAVERTLVGDPGRVYPAMDFETRDAYRSAVEKLSRLVGCDEVTVARAAIELARRDPTGQPLTGHVGHYLVGDGRSQLTESLAFRPPLHLRLRDRLRPHRQALFLGLLAITSLLFVFIPVLYALDRGSFLWAGMTAVLVSVPAMIIASTLLHWGITLALSPRVLPRLDFSRGIPREHRAVICICALVNSTADATRLLEQVERHHLASTDASLRFGLVTGLFDAATATTDRDAPILDALREGTDRLNQRYGEGGDSPFFWLHRQRLLNERDGVWMEWERKRGKLRELNRFILRGDRGTFSDEAGSVSDLRGVPYVLTLDSDTVLPVDAARRLIGTIAHPLNRPVVDAGTGTVTSGYSILQPRVEIDPVTATRNLFTRAFSGDRGLDVYTLAVSDAYQDLFGEGIYTGKGLYHVNAFEASLHDAVPEAAVLSHDLFEGIHGRTALVSDVVVYEDYPVDYLAYLRRLHRWVRGDWQLLPWLGRWVPTASGSRRRNRLEALDRWQIFHNLLRSLLAPVLVVLLLCGWFLLPGSPLHWTILALLTLLVPSLAGAVGLVRSTLRRRRASQLLFGLGGDLRRWLLAVALLPHEALTVADAVCRSLYRTHVSGRHLLEWTPAATDAAVGNRFSAGGLWRAMGLVSGLTLVVGLALVAWRPEALWGATPVLLLWLAAPAIVVALRREPASPRERIRAEDRTHLRRVARRTWLFFERFVGPEDHWLPPDHFQEDPRGVVAHRTSPTNIGLLLLSNAAAYDLGYIDAEECLVRCRNTLRTIESMTRFRGHLLNWYDTHSLTPLPPAYVSTVDSGNLLGCLLTVKSTAAEIRAVAAWRQELFEGLLDATGVMEDSVARSASAGSLEALGGELQALRNRVLETRRWPALWPALVDELTETIRSRIDPRVEAVLHEPGGLPPETLTDLRVWLERSHHHMLRIRECRDRFMAWWPLLAAMPANLTAEDAPAEVRDAVARLRASLEGAPSCIELEGLPSRIAPEADALRAALVAAPEPACGEAEAWLDDLEAAVMRTSTAASGILAIAGEVESSCERLFAETDMRFLYDGVRHLFRIGYDVDRGRMDDNAYDLLASESRLASFLAIAKGDVPARHWAHLGRPLTRDGPDVMLLSWSGTMFEYLMPGLLMPEPQAGLLARSAEGSIASQIRFAASRGIPWGISESGYYLFDPARNYAYRAFGAPSLALQAARGVEDLVVSPYSTFLALPWRPHAATDNLRYLETFGMLGRYGYFEALDFTPRRLDVGQSHALVRSYMAHHHGMSLVSVANALTTQNAITRFSAEPRYGACKLLLQERMPPDPELEYPASPSATPRQVALDTVPALDPWNVPVDTPTPRVHLLSNGRYGVLATNGGGGGSFWNNIALTRWSADSTSDDRGCWVYLEDVDAGDTWSIARQPSSIREGDEQVRFHAHAVEYLRHSRGLVQTLEVTVCPRDDVELRRITLTNHGEQVRRLVLTTYAELVLGDAAADRQHPRFSGLFVQCSYDAEQSLLLFERRSREGSADAGPLLGEFLVGVRGVIKPDGVETDRGAFLERDGSLAKPPKAGHDQGIGAAVGSGLDPIASLRKTLTLEPGATVRLALVRIVAPTREALMQTRQRFAYWANVQYAFDEARTRIARDLHGGGIGPGVLHDLVRLTSALLCPHPDLRAPTAILARNQLGQAGLWGMGISGDHPVVLLKVPQSAGMDVVNLLLKAHEFWRKRNLPIDVVFLATGDDGYSGNTRDALHRAISLRHAEAWIGRRGGLFVLTSASQGEADVVLLHAAASLVLDGGITHPLAALDRLNNADIPLPLLPARPGTDFPPTVDVAPSLPADLKFWNGLGGFTSDGREYVMLIEGVNRPPAAWINVIANPQFGCTVSESGGGYTWWLNSGENRLTPWRNDPVLDMPGECIYLRDEETGDLWCPTPAPMYESGAYLARHGAGYSRFEHCRLGVDSELSLFVDIDQPVKVARLRVSNRSERARRLTVTFYAEWVLGTRRETGAGYLIPAWNAEHRALLVRNPYGAQCPGQTVFLATTQEVHGYTADRSEFLGRDGGLHAPAGLARVGLSGRVDAGRDTCAALQVHVDLPVGGTEEVVFLLGAGANEEAALTLIRGCRDTGAIQRMRDAVDTHWRQRLGTVTLESPDAATDILFNGWLLYQTLASRLHGRTGLYQSSGAFGFRDQLQDTTALLAAAPSLCRAQIVAAAARQFPEGDVLHWWHPPAARGVRTRISDDLLWLPWVVCEYIAATDEVDVLDESITWLSGDPLGAEEGDRYSEYAQSGESASLYEHCLRAIRRVDHAGAHGLPLMGGGDWNDGFNRVGDKGRGESVWLGWFLLDTLRRFAPVCETRGDLATAQLLTERAATLAQALRDHAWDGGWYRRAYHDDGSALGTADAEACEIDAIAQSWAVLSGGDGSGREHEAMAAVGERLMRAEDGLVLLFEPPFKAGAKDVGYIGAYPPGVRENGGQYTHAAAWTGLAFARLGNAERTAEVLRILNPINHALTAEAVRHYRVEPYVLAADVYGYPPHVGRGGWTWYTGSAAWYYRFILEGVLGITRRGDTLMIKPCLPPHWPGATVTWRHRGSVYHIQLVRTASAPPNTLSAPCTLPMLDDGAEHRVAVYIV</sequence>
<dbReference type="Gene3D" id="2.70.98.40">
    <property type="entry name" value="Glycoside hydrolase, family 65, N-terminal domain"/>
    <property type="match status" value="2"/>
</dbReference>
<dbReference type="InterPro" id="IPR033432">
    <property type="entry name" value="GH94_catalytic"/>
</dbReference>
<evidence type="ECO:0000256" key="2">
    <source>
        <dbReference type="ARBA" id="ARBA00022679"/>
    </source>
</evidence>
<evidence type="ECO:0000259" key="5">
    <source>
        <dbReference type="Pfam" id="PF06165"/>
    </source>
</evidence>
<dbReference type="EMBL" id="JALJXV010000012">
    <property type="protein sequence ID" value="MCP1676940.1"/>
    <property type="molecule type" value="Genomic_DNA"/>
</dbReference>
<dbReference type="InterPro" id="IPR008928">
    <property type="entry name" value="6-hairpin_glycosidase_sf"/>
</dbReference>
<comment type="caution">
    <text evidence="8">The sequence shown here is derived from an EMBL/GenBank/DDBJ whole genome shotgun (WGS) entry which is preliminary data.</text>
</comment>
<feature type="transmembrane region" description="Helical" evidence="4">
    <location>
        <begin position="717"/>
        <end position="737"/>
    </location>
</feature>
<keyword evidence="2 8" id="KW-0808">Transferase</keyword>
<dbReference type="InterPro" id="IPR037018">
    <property type="entry name" value="GH65_N"/>
</dbReference>
<dbReference type="InterPro" id="IPR012341">
    <property type="entry name" value="6hp_glycosidase-like_sf"/>
</dbReference>
<keyword evidence="4" id="KW-0472">Membrane</keyword>
<feature type="transmembrane region" description="Helical" evidence="4">
    <location>
        <begin position="743"/>
        <end position="764"/>
    </location>
</feature>
<dbReference type="Pfam" id="PF10091">
    <property type="entry name" value="Glycoamylase"/>
    <property type="match status" value="1"/>
</dbReference>
<dbReference type="InterPro" id="IPR037824">
    <property type="entry name" value="GH94N_2_NdvB"/>
</dbReference>
<dbReference type="InterPro" id="IPR011013">
    <property type="entry name" value="Gal_mutarotase_sf_dom"/>
</dbReference>
<feature type="transmembrane region" description="Helical" evidence="4">
    <location>
        <begin position="843"/>
        <end position="861"/>
    </location>
</feature>
<gene>
    <name evidence="8" type="ORF">J2T57_004114</name>
</gene>
<dbReference type="PANTHER" id="PTHR37469">
    <property type="entry name" value="CELLOBIONIC ACID PHOSPHORYLASE-RELATED"/>
    <property type="match status" value="1"/>
</dbReference>
<feature type="domain" description="Glycoamylase-like" evidence="6">
    <location>
        <begin position="1288"/>
        <end position="1487"/>
    </location>
</feature>
<dbReference type="Pfam" id="PF06165">
    <property type="entry name" value="GH94_b-supersand"/>
    <property type="match status" value="2"/>
</dbReference>
<keyword evidence="1 8" id="KW-0328">Glycosyltransferase</keyword>
<evidence type="ECO:0000256" key="3">
    <source>
        <dbReference type="SAM" id="MobiDB-lite"/>
    </source>
</evidence>
<feature type="domain" description="Glycosyl hydrolase 94 catalytic" evidence="7">
    <location>
        <begin position="2328"/>
        <end position="2752"/>
    </location>
</feature>
<feature type="region of interest" description="Disordered" evidence="3">
    <location>
        <begin position="1"/>
        <end position="21"/>
    </location>
</feature>
<evidence type="ECO:0000259" key="7">
    <source>
        <dbReference type="Pfam" id="PF17167"/>
    </source>
</evidence>
<dbReference type="Gene3D" id="1.50.10.140">
    <property type="match status" value="2"/>
</dbReference>
<feature type="domain" description="Glycosyl hydrolase 94 supersandwich" evidence="5">
    <location>
        <begin position="1547"/>
        <end position="1815"/>
    </location>
</feature>
<dbReference type="GO" id="GO:0005975">
    <property type="term" value="P:carbohydrate metabolic process"/>
    <property type="evidence" value="ECO:0007669"/>
    <property type="project" value="InterPro"/>
</dbReference>
<evidence type="ECO:0000256" key="4">
    <source>
        <dbReference type="SAM" id="Phobius"/>
    </source>
</evidence>
<feature type="compositionally biased region" description="Basic and acidic residues" evidence="3">
    <location>
        <begin position="9"/>
        <end position="19"/>
    </location>
</feature>
<protein>
    <submittedName>
        <fullName evidence="8">Cyclic beta-1,2-glucan synthetase</fullName>
        <ecNumber evidence="8">2.4.1.-</ecNumber>
    </submittedName>
</protein>
<dbReference type="InterPro" id="IPR052047">
    <property type="entry name" value="GH94_Enzymes"/>
</dbReference>
<reference evidence="8" key="1">
    <citation type="submission" date="2022-03" db="EMBL/GenBank/DDBJ databases">
        <title>Genomic Encyclopedia of Type Strains, Phase III (KMG-III): the genomes of soil and plant-associated and newly described type strains.</title>
        <authorList>
            <person name="Whitman W."/>
        </authorList>
    </citation>
    <scope>NUCLEOTIDE SEQUENCE</scope>
    <source>
        <strain evidence="8">ANL 6-2</strain>
    </source>
</reference>
<evidence type="ECO:0000259" key="6">
    <source>
        <dbReference type="Pfam" id="PF10091"/>
    </source>
</evidence>
<evidence type="ECO:0000313" key="9">
    <source>
        <dbReference type="Proteomes" id="UP001205843"/>
    </source>
</evidence>
<accession>A0AAE3KCJ3</accession>
<keyword evidence="9" id="KW-1185">Reference proteome</keyword>
<proteinExistence type="predicted"/>
<feature type="transmembrane region" description="Helical" evidence="4">
    <location>
        <begin position="341"/>
        <end position="370"/>
    </location>
</feature>
<dbReference type="RefSeq" id="WP_253484474.1">
    <property type="nucleotide sequence ID" value="NZ_JALJXV010000012.1"/>
</dbReference>
<dbReference type="EC" id="2.4.1.-" evidence="8"/>
<dbReference type="InterPro" id="IPR010383">
    <property type="entry name" value="Glyco_hydrolase_94_b-supersand"/>
</dbReference>
<dbReference type="SMART" id="SM01068">
    <property type="entry name" value="CBM_X"/>
    <property type="match status" value="2"/>
</dbReference>
<dbReference type="SUPFAM" id="SSF48208">
    <property type="entry name" value="Six-hairpin glycosidases"/>
    <property type="match status" value="1"/>
</dbReference>
<keyword evidence="4" id="KW-0812">Transmembrane</keyword>
<dbReference type="Pfam" id="PF17167">
    <property type="entry name" value="Glyco_hydro_94"/>
    <property type="match status" value="1"/>
</dbReference>
<dbReference type="Gene3D" id="2.60.420.10">
    <property type="entry name" value="Maltose phosphorylase, domain 3"/>
    <property type="match status" value="1"/>
</dbReference>
<dbReference type="Gene3D" id="1.50.10.10">
    <property type="match status" value="1"/>
</dbReference>
<evidence type="ECO:0000313" key="8">
    <source>
        <dbReference type="EMBL" id="MCP1676940.1"/>
    </source>
</evidence>
<dbReference type="GO" id="GO:0030246">
    <property type="term" value="F:carbohydrate binding"/>
    <property type="evidence" value="ECO:0007669"/>
    <property type="project" value="InterPro"/>
</dbReference>
<dbReference type="PANTHER" id="PTHR37469:SF2">
    <property type="entry name" value="CELLOBIONIC ACID PHOSPHORYLASE"/>
    <property type="match status" value="1"/>
</dbReference>
<organism evidence="8 9">
    <name type="scientific">Natronocella acetinitrilica</name>
    <dbReference type="NCBI Taxonomy" id="414046"/>
    <lineage>
        <taxon>Bacteria</taxon>
        <taxon>Pseudomonadati</taxon>
        <taxon>Pseudomonadota</taxon>
        <taxon>Gammaproteobacteria</taxon>
        <taxon>Chromatiales</taxon>
        <taxon>Ectothiorhodospiraceae</taxon>
        <taxon>Natronocella</taxon>
    </lineage>
</organism>
<dbReference type="CDD" id="cd11756">
    <property type="entry name" value="GH94N_ChvB_NdvB_1_like"/>
    <property type="match status" value="1"/>
</dbReference>